<dbReference type="InterPro" id="IPR047249">
    <property type="entry name" value="BRCT_p53bp1-like_rpt1"/>
</dbReference>
<dbReference type="AlphaFoldDB" id="A0A0W0CW56"/>
<evidence type="ECO:0000256" key="2">
    <source>
        <dbReference type="ARBA" id="ARBA00022763"/>
    </source>
</evidence>
<evidence type="ECO:0000256" key="1">
    <source>
        <dbReference type="ARBA" id="ARBA00004123"/>
    </source>
</evidence>
<dbReference type="InterPro" id="IPR013914">
    <property type="entry name" value="Rad9_Rad53-bd_dom_fun"/>
</dbReference>
<sequence length="1066" mass="119680">MSKKENIGKDRPLQHAIITKPEANEISDSSTGNCNRFGSSSIISNSSNPIKYMNTNDIFDSSKGRNGQLSGSVTSTKKSIDTFKTPVRNGSAEIIVDNERYSPLGLKKASNQRTPDLEKIANFFKNKRTPRRNKILETSEYSDSDDTPISQRMVIHEDLSPSKASTAKKNLLNDVTAIEDTTETVIDDSRLSTGLKEIVLPIGEPFLNNSSPFRDGTANPYHASQLGAEEVSHIGSHRSDNNNENSNNGKTTAVDEHSQYNTISDGRFIFRISDKNEANSAAATQRIQGSQNETQSTELIDNTTQHDTSLIKENGVTSNSQNSLDSKTPEVYKTGYESGMSSQSVIDVTTPLNSVLLSHDNVIEVPRTSSPSKSKVPRTKITSSQNDQHLDTQYSSYNQKVYLQVISAANKDYEQTYGDTQLIEDKESHIISDGEQTQELPEIEEEAELDDSISQHHSTRNFSQDISSKTEQIRATANILATSSEDDANDHESPCNKRAKISEKEGLAKPDKINSNNLYKQEWIKKLKLQNDNVQNLGTLEPKDIIFEDAVWYQYDANLKFYPGRIESIDYIRNKAQIRHKTGTVEVNIGDVYYLNLLIGDHVDCGGYTGEIIALKCLSENSKDFRCVRGFDHVLLKRLSGNGKLGLEVFEMPISDICMSIEQWMKRSKIHVVSHPPSLEPGNDLSTPSRSGKRSSRTSPRKNNKNAIYIESSTPAKLKSETAKEDQRSSPIVPINISFNTSMPECTINDDYDNYNEALFVFSSLADNSTELTERIEQLGGLVLEEGFSSVFEYCAQNRFDDTIIREKYGITVKNIQPELIPKDDSPIFTRSFACVVSRRHLRSLKYLECLALGWPTIHWKFIEDVGSISHASINQLWNYLLPSGESLRLAEADQRLGVIISNNIFEFTRNYLKGYSLNQQCSNRSNILRDYTIIVLGSSQLDNFLNFAFSCLGAAHVSYIFPSSISDYSDLLKNTLSKKQRLVVIENIFRLLGELRDYEGINVTDNIILFVNCNSNEKDDKLVDMLRRNQKREAIPDYLSINIESKEWLIQTIINGSNGFSRVVG</sequence>
<dbReference type="GO" id="GO:0042393">
    <property type="term" value="F:histone binding"/>
    <property type="evidence" value="ECO:0007669"/>
    <property type="project" value="TreeGrafter"/>
</dbReference>
<dbReference type="VEuPathDB" id="FungiDB:CAGL0E04862g"/>
<feature type="region of interest" description="Disordered" evidence="4">
    <location>
        <begin position="1"/>
        <end position="34"/>
    </location>
</feature>
<dbReference type="GO" id="GO:0005634">
    <property type="term" value="C:nucleus"/>
    <property type="evidence" value="ECO:0007669"/>
    <property type="project" value="UniProtKB-SubCell"/>
</dbReference>
<evidence type="ECO:0000259" key="5">
    <source>
        <dbReference type="Pfam" id="PF08605"/>
    </source>
</evidence>
<keyword evidence="2" id="KW-0227">DNA damage</keyword>
<feature type="region of interest" description="Disordered" evidence="4">
    <location>
        <begin position="675"/>
        <end position="710"/>
    </location>
</feature>
<dbReference type="InterPro" id="IPR047252">
    <property type="entry name" value="TP53BP1-like"/>
</dbReference>
<evidence type="ECO:0000313" key="6">
    <source>
        <dbReference type="EMBL" id="KTA97845.1"/>
    </source>
</evidence>
<dbReference type="VEuPathDB" id="FungiDB:GWK60_E04565"/>
<dbReference type="Pfam" id="PF08605">
    <property type="entry name" value="Rad9_Rad53_bind"/>
    <property type="match status" value="1"/>
</dbReference>
<dbReference type="VEuPathDB" id="FungiDB:GVI51_E04587"/>
<dbReference type="GO" id="GO:0045944">
    <property type="term" value="P:positive regulation of transcription by RNA polymerase II"/>
    <property type="evidence" value="ECO:0007669"/>
    <property type="project" value="TreeGrafter"/>
</dbReference>
<dbReference type="Gene3D" id="3.40.50.10190">
    <property type="entry name" value="BRCT domain"/>
    <property type="match status" value="1"/>
</dbReference>
<dbReference type="PANTHER" id="PTHR15321">
    <property type="entry name" value="TUMOR SUPPRESSOR P53-BINDING PROTEIN 1"/>
    <property type="match status" value="1"/>
</dbReference>
<keyword evidence="3" id="KW-0539">Nucleus</keyword>
<dbReference type="VEuPathDB" id="FungiDB:B1J91_E04862g"/>
<comment type="subcellular location">
    <subcellularLocation>
        <location evidence="1">Nucleus</location>
    </subcellularLocation>
</comment>
<gene>
    <name evidence="6" type="ORF">AO440_001026</name>
</gene>
<feature type="domain" description="Rad9-like Rad53-binding" evidence="5">
    <location>
        <begin position="538"/>
        <end position="664"/>
    </location>
</feature>
<dbReference type="Proteomes" id="UP000054886">
    <property type="component" value="Unassembled WGS sequence"/>
</dbReference>
<dbReference type="CDD" id="cd17745">
    <property type="entry name" value="BRCT_p53bp1_rpt1"/>
    <property type="match status" value="1"/>
</dbReference>
<accession>A0A0W0CW56</accession>
<protein>
    <submittedName>
        <fullName evidence="6">DNA repair protein RAD9</fullName>
    </submittedName>
</protein>
<evidence type="ECO:0000256" key="3">
    <source>
        <dbReference type="ARBA" id="ARBA00023242"/>
    </source>
</evidence>
<dbReference type="EMBL" id="LLZZ01000156">
    <property type="protein sequence ID" value="KTA97845.1"/>
    <property type="molecule type" value="Genomic_DNA"/>
</dbReference>
<evidence type="ECO:0000313" key="7">
    <source>
        <dbReference type="Proteomes" id="UP000054886"/>
    </source>
</evidence>
<feature type="compositionally biased region" description="Basic residues" evidence="4">
    <location>
        <begin position="691"/>
        <end position="704"/>
    </location>
</feature>
<comment type="caution">
    <text evidence="6">The sequence shown here is derived from an EMBL/GenBank/DDBJ whole genome shotgun (WGS) entry which is preliminary data.</text>
</comment>
<feature type="region of interest" description="Disordered" evidence="4">
    <location>
        <begin position="235"/>
        <end position="258"/>
    </location>
</feature>
<dbReference type="PANTHER" id="PTHR15321:SF3">
    <property type="entry name" value="TP53-BINDING PROTEIN 1"/>
    <property type="match status" value="1"/>
</dbReference>
<name>A0A0W0CW56_CANGB</name>
<dbReference type="SUPFAM" id="SSF52113">
    <property type="entry name" value="BRCT domain"/>
    <property type="match status" value="1"/>
</dbReference>
<feature type="region of interest" description="Disordered" evidence="4">
    <location>
        <begin position="484"/>
        <end position="506"/>
    </location>
</feature>
<feature type="compositionally biased region" description="Basic and acidic residues" evidence="4">
    <location>
        <begin position="490"/>
        <end position="506"/>
    </location>
</feature>
<organism evidence="6 7">
    <name type="scientific">Candida glabrata</name>
    <name type="common">Yeast</name>
    <name type="synonym">Torulopsis glabrata</name>
    <dbReference type="NCBI Taxonomy" id="5478"/>
    <lineage>
        <taxon>Eukaryota</taxon>
        <taxon>Fungi</taxon>
        <taxon>Dikarya</taxon>
        <taxon>Ascomycota</taxon>
        <taxon>Saccharomycotina</taxon>
        <taxon>Saccharomycetes</taxon>
        <taxon>Saccharomycetales</taxon>
        <taxon>Saccharomycetaceae</taxon>
        <taxon>Nakaseomyces</taxon>
    </lineage>
</organism>
<feature type="region of interest" description="Disordered" evidence="4">
    <location>
        <begin position="365"/>
        <end position="387"/>
    </location>
</feature>
<evidence type="ECO:0000256" key="4">
    <source>
        <dbReference type="SAM" id="MobiDB-lite"/>
    </source>
</evidence>
<proteinExistence type="predicted"/>
<dbReference type="InterPro" id="IPR036420">
    <property type="entry name" value="BRCT_dom_sf"/>
</dbReference>
<reference evidence="6 7" key="1">
    <citation type="submission" date="2015-10" db="EMBL/GenBank/DDBJ databases">
        <title>Draft genomes sequences of Candida glabrata isolates 1A, 1B, 2A, 2B, 3A and 3B.</title>
        <authorList>
            <person name="Haavelsrud O.E."/>
            <person name="Gaustad P."/>
        </authorList>
    </citation>
    <scope>NUCLEOTIDE SEQUENCE [LARGE SCALE GENOMIC DNA]</scope>
    <source>
        <strain evidence="6">910700640</strain>
    </source>
</reference>
<feature type="compositionally biased region" description="Basic and acidic residues" evidence="4">
    <location>
        <begin position="1"/>
        <end position="13"/>
    </location>
</feature>
<dbReference type="GO" id="GO:0000077">
    <property type="term" value="P:DNA damage checkpoint signaling"/>
    <property type="evidence" value="ECO:0007669"/>
    <property type="project" value="TreeGrafter"/>
</dbReference>